<dbReference type="PANTHER" id="PTHR11537:SF254">
    <property type="entry name" value="POTASSIUM VOLTAGE-GATED CHANNEL PROTEIN SHAB"/>
    <property type="match status" value="1"/>
</dbReference>
<feature type="transmembrane region" description="Helical" evidence="12">
    <location>
        <begin position="21"/>
        <end position="40"/>
    </location>
</feature>
<keyword evidence="4 12" id="KW-0812">Transmembrane</keyword>
<dbReference type="GO" id="GO:0001508">
    <property type="term" value="P:action potential"/>
    <property type="evidence" value="ECO:0007669"/>
    <property type="project" value="TreeGrafter"/>
</dbReference>
<evidence type="ECO:0000256" key="12">
    <source>
        <dbReference type="SAM" id="Phobius"/>
    </source>
</evidence>
<feature type="coiled-coil region" evidence="11">
    <location>
        <begin position="240"/>
        <end position="291"/>
    </location>
</feature>
<keyword evidence="11" id="KW-0175">Coiled coil</keyword>
<organism evidence="14 15">
    <name type="scientific">Methylomarinovum caldicuralii</name>
    <dbReference type="NCBI Taxonomy" id="438856"/>
    <lineage>
        <taxon>Bacteria</taxon>
        <taxon>Pseudomonadati</taxon>
        <taxon>Pseudomonadota</taxon>
        <taxon>Gammaproteobacteria</taxon>
        <taxon>Methylococcales</taxon>
        <taxon>Methylothermaceae</taxon>
        <taxon>Methylomarinovum</taxon>
    </lineage>
</organism>
<dbReference type="PANTHER" id="PTHR11537">
    <property type="entry name" value="VOLTAGE-GATED POTASSIUM CHANNEL"/>
    <property type="match status" value="1"/>
</dbReference>
<dbReference type="GO" id="GO:0008076">
    <property type="term" value="C:voltage-gated potassium channel complex"/>
    <property type="evidence" value="ECO:0007669"/>
    <property type="project" value="InterPro"/>
</dbReference>
<evidence type="ECO:0000259" key="13">
    <source>
        <dbReference type="Pfam" id="PF00520"/>
    </source>
</evidence>
<proteinExistence type="predicted"/>
<dbReference type="Gene3D" id="1.10.287.70">
    <property type="match status" value="1"/>
</dbReference>
<keyword evidence="10 14" id="KW-0407">Ion channel</keyword>
<evidence type="ECO:0000256" key="11">
    <source>
        <dbReference type="SAM" id="Coils"/>
    </source>
</evidence>
<evidence type="ECO:0000256" key="6">
    <source>
        <dbReference type="ARBA" id="ARBA00022958"/>
    </source>
</evidence>
<keyword evidence="2" id="KW-0813">Transport</keyword>
<sequence length="324" mass="36663">MTLRHRLYQWLDHRHPSLASRLVDLSIMALISLNVIAVIFESVPEYEQAYRSWFAAFEFVSVFLFALEYCLRVWCCVENPAFSHPLWGRLRYMGTPMALVDLLAFLPSMLVWFGLSLDTRFLRVLRLIRIFKLTRYSDALDLLLAVIRREVSAFVSAVFIMLIIIIFAASGIYLVEHDAQPEAFGSIPKAIWWATVTLTTVGYGDVVPVTVWGKVFGVLITIAGVGMAAMPAGILASGFSTELQKRREKYRLKLRQALADGVISRAEYEALRAAREELGLEEEEAALLLDEEKSLVQREKALTCPHCGRRFSPSQLQDTPSGRE</sequence>
<dbReference type="Pfam" id="PF00520">
    <property type="entry name" value="Ion_trans"/>
    <property type="match status" value="1"/>
</dbReference>
<dbReference type="PRINTS" id="PR00169">
    <property type="entry name" value="KCHANNEL"/>
</dbReference>
<name>A0AAU9CIC6_9GAMM</name>
<evidence type="ECO:0000256" key="10">
    <source>
        <dbReference type="ARBA" id="ARBA00023303"/>
    </source>
</evidence>
<keyword evidence="3" id="KW-0633">Potassium transport</keyword>
<evidence type="ECO:0000313" key="15">
    <source>
        <dbReference type="Proteomes" id="UP001321825"/>
    </source>
</evidence>
<dbReference type="InterPro" id="IPR005821">
    <property type="entry name" value="Ion_trans_dom"/>
</dbReference>
<feature type="transmembrane region" description="Helical" evidence="12">
    <location>
        <begin position="216"/>
        <end position="239"/>
    </location>
</feature>
<keyword evidence="9 12" id="KW-0472">Membrane</keyword>
<keyword evidence="5" id="KW-0631">Potassium channel</keyword>
<evidence type="ECO:0000256" key="7">
    <source>
        <dbReference type="ARBA" id="ARBA00022989"/>
    </source>
</evidence>
<feature type="transmembrane region" description="Helical" evidence="12">
    <location>
        <begin position="92"/>
        <end position="115"/>
    </location>
</feature>
<dbReference type="Proteomes" id="UP001321825">
    <property type="component" value="Chromosome"/>
</dbReference>
<evidence type="ECO:0000256" key="3">
    <source>
        <dbReference type="ARBA" id="ARBA00022538"/>
    </source>
</evidence>
<dbReference type="AlphaFoldDB" id="A0AAU9CIC6"/>
<evidence type="ECO:0000256" key="4">
    <source>
        <dbReference type="ARBA" id="ARBA00022692"/>
    </source>
</evidence>
<evidence type="ECO:0000256" key="1">
    <source>
        <dbReference type="ARBA" id="ARBA00004141"/>
    </source>
</evidence>
<dbReference type="InterPro" id="IPR028325">
    <property type="entry name" value="VG_K_chnl"/>
</dbReference>
<accession>A0AAU9CIC6</accession>
<dbReference type="RefSeq" id="WP_317705147.1">
    <property type="nucleotide sequence ID" value="NZ_AP024714.1"/>
</dbReference>
<feature type="transmembrane region" description="Helical" evidence="12">
    <location>
        <begin position="187"/>
        <end position="204"/>
    </location>
</feature>
<keyword evidence="7 12" id="KW-1133">Transmembrane helix</keyword>
<gene>
    <name evidence="14" type="ORF">MIT9_P2346</name>
</gene>
<keyword evidence="8" id="KW-0406">Ion transport</keyword>
<evidence type="ECO:0000256" key="9">
    <source>
        <dbReference type="ARBA" id="ARBA00023136"/>
    </source>
</evidence>
<dbReference type="EMBL" id="AP024714">
    <property type="protein sequence ID" value="BCX82760.1"/>
    <property type="molecule type" value="Genomic_DNA"/>
</dbReference>
<feature type="transmembrane region" description="Helical" evidence="12">
    <location>
        <begin position="151"/>
        <end position="175"/>
    </location>
</feature>
<keyword evidence="15" id="KW-1185">Reference proteome</keyword>
<dbReference type="SUPFAM" id="SSF81324">
    <property type="entry name" value="Voltage-gated potassium channels"/>
    <property type="match status" value="1"/>
</dbReference>
<keyword evidence="6" id="KW-0630">Potassium</keyword>
<feature type="domain" description="Ion transport" evidence="13">
    <location>
        <begin position="21"/>
        <end position="245"/>
    </location>
</feature>
<evidence type="ECO:0000256" key="5">
    <source>
        <dbReference type="ARBA" id="ARBA00022826"/>
    </source>
</evidence>
<comment type="subcellular location">
    <subcellularLocation>
        <location evidence="1">Membrane</location>
        <topology evidence="1">Multi-pass membrane protein</topology>
    </subcellularLocation>
</comment>
<evidence type="ECO:0000256" key="8">
    <source>
        <dbReference type="ARBA" id="ARBA00023065"/>
    </source>
</evidence>
<feature type="transmembrane region" description="Helical" evidence="12">
    <location>
        <begin position="52"/>
        <end position="71"/>
    </location>
</feature>
<evidence type="ECO:0000313" key="14">
    <source>
        <dbReference type="EMBL" id="BCX82760.1"/>
    </source>
</evidence>
<protein>
    <submittedName>
        <fullName evidence="14">Voltage-gated potassium channel</fullName>
    </submittedName>
</protein>
<dbReference type="KEGG" id="mcau:MIT9_P2346"/>
<dbReference type="GO" id="GO:0005249">
    <property type="term" value="F:voltage-gated potassium channel activity"/>
    <property type="evidence" value="ECO:0007669"/>
    <property type="project" value="InterPro"/>
</dbReference>
<evidence type="ECO:0000256" key="2">
    <source>
        <dbReference type="ARBA" id="ARBA00022448"/>
    </source>
</evidence>
<reference evidence="15" key="1">
    <citation type="journal article" date="2024" name="Int. J. Syst. Evol. Microbiol.">
        <title>Methylomarinovum tepidoasis sp. nov., a moderately thermophilic methanotroph of the family Methylothermaceae isolated from a deep-sea hydrothermal field.</title>
        <authorList>
            <person name="Hirayama H."/>
            <person name="Takaki Y."/>
            <person name="Abe M."/>
            <person name="Miyazaki M."/>
            <person name="Uematsu K."/>
            <person name="Matsui Y."/>
            <person name="Takai K."/>
        </authorList>
    </citation>
    <scope>NUCLEOTIDE SEQUENCE [LARGE SCALE GENOMIC DNA]</scope>
    <source>
        <strain evidence="15">IT-9</strain>
    </source>
</reference>